<dbReference type="AlphaFoldDB" id="A0A833WWZ3"/>
<name>A0A833WWZ3_JUGRE</name>
<reference evidence="1" key="1">
    <citation type="submission" date="2015-10" db="EMBL/GenBank/DDBJ databases">
        <authorList>
            <person name="Martinez-Garcia P.J."/>
            <person name="Crepeau M.W."/>
            <person name="Puiu D."/>
            <person name="Gonzalez-Ibeas D."/>
            <person name="Whalen J."/>
            <person name="Stevens K."/>
            <person name="Paul R."/>
            <person name="Butterfield T."/>
            <person name="Britton M."/>
            <person name="Reagan R."/>
            <person name="Chakraborty S."/>
            <person name="Walawage S.L."/>
            <person name="Vasquez-Gross H.A."/>
            <person name="Cardeno C."/>
            <person name="Famula R."/>
            <person name="Pratt K."/>
            <person name="Kuruganti S."/>
            <person name="Aradhya M.K."/>
            <person name="Leslie C.A."/>
            <person name="Dandekar A.M."/>
            <person name="Salzberg S.L."/>
            <person name="Wegrzyn J.L."/>
            <person name="Langley C.H."/>
            <person name="Neale D.B."/>
        </authorList>
    </citation>
    <scope>NUCLEOTIDE SEQUENCE</scope>
    <source>
        <tissue evidence="1">Leaves</tissue>
    </source>
</reference>
<comment type="caution">
    <text evidence="1">The sequence shown here is derived from an EMBL/GenBank/DDBJ whole genome shotgun (WGS) entry which is preliminary data.</text>
</comment>
<evidence type="ECO:0000313" key="2">
    <source>
        <dbReference type="Proteomes" id="UP000619265"/>
    </source>
</evidence>
<gene>
    <name evidence="1" type="ORF">F2P56_029923</name>
</gene>
<organism evidence="1 2">
    <name type="scientific">Juglans regia</name>
    <name type="common">English walnut</name>
    <dbReference type="NCBI Taxonomy" id="51240"/>
    <lineage>
        <taxon>Eukaryota</taxon>
        <taxon>Viridiplantae</taxon>
        <taxon>Streptophyta</taxon>
        <taxon>Embryophyta</taxon>
        <taxon>Tracheophyta</taxon>
        <taxon>Spermatophyta</taxon>
        <taxon>Magnoliopsida</taxon>
        <taxon>eudicotyledons</taxon>
        <taxon>Gunneridae</taxon>
        <taxon>Pentapetalae</taxon>
        <taxon>rosids</taxon>
        <taxon>fabids</taxon>
        <taxon>Fagales</taxon>
        <taxon>Juglandaceae</taxon>
        <taxon>Juglans</taxon>
    </lineage>
</organism>
<evidence type="ECO:0000313" key="1">
    <source>
        <dbReference type="EMBL" id="KAF5449482.1"/>
    </source>
</evidence>
<evidence type="ECO:0008006" key="3">
    <source>
        <dbReference type="Google" id="ProtNLM"/>
    </source>
</evidence>
<accession>A0A833WWZ3</accession>
<dbReference type="PANTHER" id="PTHR11439:SF445">
    <property type="entry name" value="GAG-PRE-INTEGRASE DOMAIN-CONTAINING PROTEIN"/>
    <property type="match status" value="1"/>
</dbReference>
<dbReference type="PANTHER" id="PTHR11439">
    <property type="entry name" value="GAG-POL-RELATED RETROTRANSPOSON"/>
    <property type="match status" value="1"/>
</dbReference>
<reference evidence="1" key="2">
    <citation type="submission" date="2020-03" db="EMBL/GenBank/DDBJ databases">
        <title>Walnut 2.0.</title>
        <authorList>
            <person name="Marrano A."/>
            <person name="Britton M."/>
            <person name="Zimin A.V."/>
            <person name="Zaini P.A."/>
            <person name="Workman R."/>
            <person name="Puiu D."/>
            <person name="Bianco L."/>
            <person name="Allen B.J."/>
            <person name="Troggio M."/>
            <person name="Leslie C.A."/>
            <person name="Timp W."/>
            <person name="Dendekar A."/>
            <person name="Salzberg S.L."/>
            <person name="Neale D.B."/>
        </authorList>
    </citation>
    <scope>NUCLEOTIDE SEQUENCE</scope>
    <source>
        <tissue evidence="1">Leaves</tissue>
    </source>
</reference>
<dbReference type="Proteomes" id="UP000619265">
    <property type="component" value="Unassembled WGS sequence"/>
</dbReference>
<protein>
    <recommendedName>
        <fullName evidence="3">Secreted RxLR effector protein 161-like</fullName>
    </recommendedName>
</protein>
<dbReference type="EMBL" id="LIHL02000013">
    <property type="protein sequence ID" value="KAF5449482.1"/>
    <property type="molecule type" value="Genomic_DNA"/>
</dbReference>
<dbReference type="Gramene" id="Jr13_14010_p1">
    <property type="protein sequence ID" value="cds.Jr13_14010_p1"/>
    <property type="gene ID" value="Jr13_14010"/>
</dbReference>
<proteinExistence type="predicted"/>
<sequence>MALLVYVGDIVITSNDHSSVFALKSFLEVARSSTGISLCQRKYALELLSYSGLLATKPVQSPMDQNCKLSKVDTALLAYLNSYRRLIGRLIYLTITRLDISYAVNTISQFQDKPCQSHLDAANHVLRYVKLNPGQGLLFSRFSSLQLKAFCDSDC</sequence>